<name>A0A931I3Q9_9HYPH</name>
<keyword evidence="5" id="KW-1003">Cell membrane</keyword>
<sequence>MKPRNSLIRLRRFQVDEKRRQLNQIELMIAEFRRMAQELDEQIVAEQNRVGITDVGHFAYPTFARAAMQRRDNLIASADDLRAQLEAAQDALGEAVEELKKIELMEERDQERGRAALDAMEQDALDDIAGRRAAR</sequence>
<dbReference type="InterPro" id="IPR053716">
    <property type="entry name" value="Flag_assembly_chemotaxis_eff"/>
</dbReference>
<evidence type="ECO:0000256" key="5">
    <source>
        <dbReference type="ARBA" id="ARBA00022475"/>
    </source>
</evidence>
<keyword evidence="12" id="KW-0282">Flagellum</keyword>
<dbReference type="AlphaFoldDB" id="A0A931I3Q9"/>
<reference evidence="12" key="1">
    <citation type="submission" date="2020-12" db="EMBL/GenBank/DDBJ databases">
        <title>Methylobrevis albus sp. nov., isolated from fresh water lack sediment.</title>
        <authorList>
            <person name="Zou Q."/>
        </authorList>
    </citation>
    <scope>NUCLEOTIDE SEQUENCE</scope>
    <source>
        <strain evidence="12">L22</strain>
    </source>
</reference>
<dbReference type="NCBIfam" id="TIGR02473">
    <property type="entry name" value="flagell_FliJ"/>
    <property type="match status" value="1"/>
</dbReference>
<evidence type="ECO:0000256" key="11">
    <source>
        <dbReference type="SAM" id="Coils"/>
    </source>
</evidence>
<dbReference type="Proteomes" id="UP000631694">
    <property type="component" value="Unassembled WGS sequence"/>
</dbReference>
<dbReference type="GO" id="GO:0015031">
    <property type="term" value="P:protein transport"/>
    <property type="evidence" value="ECO:0007669"/>
    <property type="project" value="UniProtKB-KW"/>
</dbReference>
<dbReference type="GO" id="GO:0009288">
    <property type="term" value="C:bacterial-type flagellum"/>
    <property type="evidence" value="ECO:0007669"/>
    <property type="project" value="InterPro"/>
</dbReference>
<dbReference type="Gene3D" id="1.10.287.1700">
    <property type="match status" value="1"/>
</dbReference>
<organism evidence="12 13">
    <name type="scientific">Methylobrevis albus</name>
    <dbReference type="NCBI Taxonomy" id="2793297"/>
    <lineage>
        <taxon>Bacteria</taxon>
        <taxon>Pseudomonadati</taxon>
        <taxon>Pseudomonadota</taxon>
        <taxon>Alphaproteobacteria</taxon>
        <taxon>Hyphomicrobiales</taxon>
        <taxon>Pleomorphomonadaceae</taxon>
        <taxon>Methylobrevis</taxon>
    </lineage>
</organism>
<keyword evidence="4" id="KW-0813">Transport</keyword>
<dbReference type="Pfam" id="PF02050">
    <property type="entry name" value="FliJ"/>
    <property type="match status" value="1"/>
</dbReference>
<dbReference type="InterPro" id="IPR012823">
    <property type="entry name" value="Flagell_FliJ"/>
</dbReference>
<dbReference type="GO" id="GO:0006935">
    <property type="term" value="P:chemotaxis"/>
    <property type="evidence" value="ECO:0007669"/>
    <property type="project" value="UniProtKB-KW"/>
</dbReference>
<comment type="subcellular location">
    <subcellularLocation>
        <location evidence="1">Cell membrane</location>
        <topology evidence="1">Peripheral membrane protein</topology>
        <orientation evidence="1">Cytoplasmic side</orientation>
    </subcellularLocation>
</comment>
<evidence type="ECO:0000313" key="13">
    <source>
        <dbReference type="Proteomes" id="UP000631694"/>
    </source>
</evidence>
<evidence type="ECO:0000256" key="7">
    <source>
        <dbReference type="ARBA" id="ARBA00022795"/>
    </source>
</evidence>
<comment type="similarity">
    <text evidence="2">Belongs to the FliJ family.</text>
</comment>
<keyword evidence="13" id="KW-1185">Reference proteome</keyword>
<comment type="caution">
    <text evidence="12">The sequence shown here is derived from an EMBL/GenBank/DDBJ whole genome shotgun (WGS) entry which is preliminary data.</text>
</comment>
<evidence type="ECO:0000256" key="6">
    <source>
        <dbReference type="ARBA" id="ARBA00022500"/>
    </source>
</evidence>
<dbReference type="GO" id="GO:0071973">
    <property type="term" value="P:bacterial-type flagellum-dependent cell motility"/>
    <property type="evidence" value="ECO:0007669"/>
    <property type="project" value="InterPro"/>
</dbReference>
<evidence type="ECO:0000313" key="12">
    <source>
        <dbReference type="EMBL" id="MBH0239307.1"/>
    </source>
</evidence>
<evidence type="ECO:0000256" key="3">
    <source>
        <dbReference type="ARBA" id="ARBA00020392"/>
    </source>
</evidence>
<dbReference type="RefSeq" id="WP_197312396.1">
    <property type="nucleotide sequence ID" value="NZ_JADZLT010000054.1"/>
</dbReference>
<keyword evidence="12" id="KW-0969">Cilium</keyword>
<evidence type="ECO:0000256" key="4">
    <source>
        <dbReference type="ARBA" id="ARBA00022448"/>
    </source>
</evidence>
<evidence type="ECO:0000256" key="9">
    <source>
        <dbReference type="ARBA" id="ARBA00023136"/>
    </source>
</evidence>
<evidence type="ECO:0000256" key="2">
    <source>
        <dbReference type="ARBA" id="ARBA00010004"/>
    </source>
</evidence>
<keyword evidence="10" id="KW-1006">Bacterial flagellum protein export</keyword>
<evidence type="ECO:0000256" key="1">
    <source>
        <dbReference type="ARBA" id="ARBA00004413"/>
    </source>
</evidence>
<proteinExistence type="inferred from homology"/>
<dbReference type="GO" id="GO:0005886">
    <property type="term" value="C:plasma membrane"/>
    <property type="evidence" value="ECO:0007669"/>
    <property type="project" value="UniProtKB-SubCell"/>
</dbReference>
<keyword evidence="11" id="KW-0175">Coiled coil</keyword>
<dbReference type="EMBL" id="JADZLT010000054">
    <property type="protein sequence ID" value="MBH0239307.1"/>
    <property type="molecule type" value="Genomic_DNA"/>
</dbReference>
<evidence type="ECO:0000256" key="10">
    <source>
        <dbReference type="ARBA" id="ARBA00023225"/>
    </source>
</evidence>
<keyword evidence="7" id="KW-1005">Bacterial flagellum biogenesis</keyword>
<evidence type="ECO:0000256" key="8">
    <source>
        <dbReference type="ARBA" id="ARBA00022927"/>
    </source>
</evidence>
<protein>
    <recommendedName>
        <fullName evidence="3">Flagellar FliJ protein</fullName>
    </recommendedName>
</protein>
<keyword evidence="8" id="KW-0653">Protein transport</keyword>
<gene>
    <name evidence="12" type="primary">fliJ</name>
    <name evidence="12" type="ORF">I5731_15900</name>
</gene>
<accession>A0A931I3Q9</accession>
<keyword evidence="6" id="KW-0145">Chemotaxis</keyword>
<dbReference type="GO" id="GO:0044781">
    <property type="term" value="P:bacterial-type flagellum organization"/>
    <property type="evidence" value="ECO:0007669"/>
    <property type="project" value="UniProtKB-KW"/>
</dbReference>
<keyword evidence="9" id="KW-0472">Membrane</keyword>
<keyword evidence="12" id="KW-0966">Cell projection</keyword>
<feature type="coiled-coil region" evidence="11">
    <location>
        <begin position="15"/>
        <end position="105"/>
    </location>
</feature>